<dbReference type="Gene3D" id="1.20.1250.20">
    <property type="entry name" value="MFS general substrate transporter like domains"/>
    <property type="match status" value="1"/>
</dbReference>
<feature type="transmembrane region" description="Helical" evidence="5">
    <location>
        <begin position="425"/>
        <end position="444"/>
    </location>
</feature>
<evidence type="ECO:0000259" key="6">
    <source>
        <dbReference type="PROSITE" id="PS50850"/>
    </source>
</evidence>
<feature type="transmembrane region" description="Helical" evidence="5">
    <location>
        <begin position="181"/>
        <end position="204"/>
    </location>
</feature>
<evidence type="ECO:0000256" key="4">
    <source>
        <dbReference type="ARBA" id="ARBA00023136"/>
    </source>
</evidence>
<dbReference type="SUPFAM" id="SSF103473">
    <property type="entry name" value="MFS general substrate transporter"/>
    <property type="match status" value="1"/>
</dbReference>
<dbReference type="AlphaFoldDB" id="A0A1H1SY42"/>
<feature type="transmembrane region" description="Helical" evidence="5">
    <location>
        <begin position="350"/>
        <end position="371"/>
    </location>
</feature>
<keyword evidence="8" id="KW-1185">Reference proteome</keyword>
<keyword evidence="2 5" id="KW-0812">Transmembrane</keyword>
<dbReference type="InterPro" id="IPR011701">
    <property type="entry name" value="MFS"/>
</dbReference>
<dbReference type="InterPro" id="IPR005829">
    <property type="entry name" value="Sugar_transporter_CS"/>
</dbReference>
<proteinExistence type="predicted"/>
<dbReference type="PANTHER" id="PTHR42718:SF39">
    <property type="entry name" value="ACTINORHODIN TRANSPORTER-RELATED"/>
    <property type="match status" value="1"/>
</dbReference>
<dbReference type="RefSeq" id="WP_197680954.1">
    <property type="nucleotide sequence ID" value="NZ_LT629757.1"/>
</dbReference>
<evidence type="ECO:0000256" key="2">
    <source>
        <dbReference type="ARBA" id="ARBA00022692"/>
    </source>
</evidence>
<evidence type="ECO:0000256" key="5">
    <source>
        <dbReference type="SAM" id="Phobius"/>
    </source>
</evidence>
<protein>
    <submittedName>
        <fullName evidence="7">Drug resistance transporter, EmrB/QacA subfamily</fullName>
    </submittedName>
</protein>
<feature type="transmembrane region" description="Helical" evidence="5">
    <location>
        <begin position="118"/>
        <end position="139"/>
    </location>
</feature>
<dbReference type="InterPro" id="IPR036259">
    <property type="entry name" value="MFS_trans_sf"/>
</dbReference>
<feature type="transmembrane region" description="Helical" evidence="5">
    <location>
        <begin position="216"/>
        <end position="235"/>
    </location>
</feature>
<feature type="transmembrane region" description="Helical" evidence="5">
    <location>
        <begin position="288"/>
        <end position="310"/>
    </location>
</feature>
<feature type="transmembrane region" description="Helical" evidence="5">
    <location>
        <begin position="241"/>
        <end position="260"/>
    </location>
</feature>
<organism evidence="7 8">
    <name type="scientific">Nocardioides scoriae</name>
    <dbReference type="NCBI Taxonomy" id="642780"/>
    <lineage>
        <taxon>Bacteria</taxon>
        <taxon>Bacillati</taxon>
        <taxon>Actinomycetota</taxon>
        <taxon>Actinomycetes</taxon>
        <taxon>Propionibacteriales</taxon>
        <taxon>Nocardioidaceae</taxon>
        <taxon>Nocardioides</taxon>
    </lineage>
</organism>
<dbReference type="PROSITE" id="PS50850">
    <property type="entry name" value="MFS"/>
    <property type="match status" value="1"/>
</dbReference>
<evidence type="ECO:0000256" key="3">
    <source>
        <dbReference type="ARBA" id="ARBA00022989"/>
    </source>
</evidence>
<feature type="transmembrane region" description="Helical" evidence="5">
    <location>
        <begin position="316"/>
        <end position="338"/>
    </location>
</feature>
<feature type="domain" description="Major facilitator superfamily (MFS) profile" evidence="6">
    <location>
        <begin position="27"/>
        <end position="471"/>
    </location>
</feature>
<dbReference type="STRING" id="642780.SAMN04488570_2084"/>
<dbReference type="EMBL" id="LT629757">
    <property type="protein sequence ID" value="SDS52841.1"/>
    <property type="molecule type" value="Genomic_DNA"/>
</dbReference>
<feature type="transmembrane region" description="Helical" evidence="5">
    <location>
        <begin position="92"/>
        <end position="112"/>
    </location>
</feature>
<dbReference type="GO" id="GO:0005886">
    <property type="term" value="C:plasma membrane"/>
    <property type="evidence" value="ECO:0007669"/>
    <property type="project" value="UniProtKB-SubCell"/>
</dbReference>
<dbReference type="PANTHER" id="PTHR42718">
    <property type="entry name" value="MAJOR FACILITATOR SUPERFAMILY MULTIDRUG TRANSPORTER MFSC"/>
    <property type="match status" value="1"/>
</dbReference>
<gene>
    <name evidence="7" type="ORF">SAMN04488570_2084</name>
</gene>
<feature type="transmembrane region" description="Helical" evidence="5">
    <location>
        <begin position="450"/>
        <end position="477"/>
    </location>
</feature>
<sequence length="487" mass="49979">MSEFPHEQHARDDHVAPATTPTNRWLALLVCCSALFMTLLDVSITNVALPSISDATGAGPAELQWIVSGYTLAFGLVPVLAGRLGDDHGRKLMFQVGVVGFAVTSAVAGLAPTPELLIAARVLQGVAGGLINPQVSGLIQQMFRGEERGRAFGALGTTVGVGVALGPMVGGLLIAVGGPELGWRLVFFVNVPIAVVVLVLARRLLPETPSTGRHRLDVLGSLLLGAATFCVLFTAVELERVGPVVLALLVPAVLLLVGFWRRERRLTRARLDPLVDLRLFRQPSYTSGVVLALLYFPAQAGIPLVLTLYFQRGLGYSALHTALAVTAFAVGSAVAAQTAGRFVTRVGRPLTVVGTAVFGVGGVSLAVAAHLTPPGAAAYALAVPLFLMGVGNGAVITPNQALTLAEVDPVVGSTAGGVLQTAQRVGLAVGQAVIGAAFFAAVAGPGPASYAAALAVAVGVSLCFVLAATSVGVLEVVRERRTASRAG</sequence>
<reference evidence="8" key="1">
    <citation type="submission" date="2016-10" db="EMBL/GenBank/DDBJ databases">
        <authorList>
            <person name="Varghese N."/>
            <person name="Submissions S."/>
        </authorList>
    </citation>
    <scope>NUCLEOTIDE SEQUENCE [LARGE SCALE GENOMIC DNA]</scope>
    <source>
        <strain evidence="8">DSM 22127</strain>
    </source>
</reference>
<feature type="transmembrane region" description="Helical" evidence="5">
    <location>
        <begin position="25"/>
        <end position="45"/>
    </location>
</feature>
<dbReference type="GO" id="GO:0022857">
    <property type="term" value="F:transmembrane transporter activity"/>
    <property type="evidence" value="ECO:0007669"/>
    <property type="project" value="InterPro"/>
</dbReference>
<keyword evidence="3 5" id="KW-1133">Transmembrane helix</keyword>
<name>A0A1H1SY42_9ACTN</name>
<dbReference type="Gene3D" id="1.20.1720.10">
    <property type="entry name" value="Multidrug resistance protein D"/>
    <property type="match status" value="1"/>
</dbReference>
<feature type="transmembrane region" description="Helical" evidence="5">
    <location>
        <begin position="65"/>
        <end position="85"/>
    </location>
</feature>
<evidence type="ECO:0000313" key="8">
    <source>
        <dbReference type="Proteomes" id="UP000198859"/>
    </source>
</evidence>
<accession>A0A1H1SY42</accession>
<evidence type="ECO:0000256" key="1">
    <source>
        <dbReference type="ARBA" id="ARBA00004651"/>
    </source>
</evidence>
<dbReference type="Pfam" id="PF07690">
    <property type="entry name" value="MFS_1"/>
    <property type="match status" value="1"/>
</dbReference>
<evidence type="ECO:0000313" key="7">
    <source>
        <dbReference type="EMBL" id="SDS52841.1"/>
    </source>
</evidence>
<dbReference type="PROSITE" id="PS00217">
    <property type="entry name" value="SUGAR_TRANSPORT_2"/>
    <property type="match status" value="1"/>
</dbReference>
<dbReference type="CDD" id="cd17321">
    <property type="entry name" value="MFS_MMR_MDR_like"/>
    <property type="match status" value="1"/>
</dbReference>
<feature type="transmembrane region" description="Helical" evidence="5">
    <location>
        <begin position="151"/>
        <end position="175"/>
    </location>
</feature>
<comment type="subcellular location">
    <subcellularLocation>
        <location evidence="1">Cell membrane</location>
        <topology evidence="1">Multi-pass membrane protein</topology>
    </subcellularLocation>
</comment>
<feature type="transmembrane region" description="Helical" evidence="5">
    <location>
        <begin position="377"/>
        <end position="396"/>
    </location>
</feature>
<dbReference type="PRINTS" id="PR01036">
    <property type="entry name" value="TCRTETB"/>
</dbReference>
<keyword evidence="4 5" id="KW-0472">Membrane</keyword>
<dbReference type="Proteomes" id="UP000198859">
    <property type="component" value="Chromosome I"/>
</dbReference>
<dbReference type="InterPro" id="IPR020846">
    <property type="entry name" value="MFS_dom"/>
</dbReference>